<evidence type="ECO:0000313" key="2">
    <source>
        <dbReference type="Proteomes" id="UP000593567"/>
    </source>
</evidence>
<sequence length="67" mass="7507">MCPPADTFISLVKKKYKFQREIVNKQLDTGPSLSDTQIKGVNGVLTDESQKISELVHQLRSLMSVSQ</sequence>
<evidence type="ECO:0000313" key="1">
    <source>
        <dbReference type="EMBL" id="KAF6028914.1"/>
    </source>
</evidence>
<dbReference type="OrthoDB" id="341482at2759"/>
<gene>
    <name evidence="1" type="ORF">EB796_012768</name>
</gene>
<organism evidence="1 2">
    <name type="scientific">Bugula neritina</name>
    <name type="common">Brown bryozoan</name>
    <name type="synonym">Sertularia neritina</name>
    <dbReference type="NCBI Taxonomy" id="10212"/>
    <lineage>
        <taxon>Eukaryota</taxon>
        <taxon>Metazoa</taxon>
        <taxon>Spiralia</taxon>
        <taxon>Lophotrochozoa</taxon>
        <taxon>Bryozoa</taxon>
        <taxon>Gymnolaemata</taxon>
        <taxon>Cheilostomatida</taxon>
        <taxon>Flustrina</taxon>
        <taxon>Buguloidea</taxon>
        <taxon>Bugulidae</taxon>
        <taxon>Bugula</taxon>
    </lineage>
</organism>
<name>A0A7J7JTC2_BUGNE</name>
<reference evidence="1" key="1">
    <citation type="submission" date="2020-06" db="EMBL/GenBank/DDBJ databases">
        <title>Draft genome of Bugula neritina, a colonial animal packing powerful symbionts and potential medicines.</title>
        <authorList>
            <person name="Rayko M."/>
        </authorList>
    </citation>
    <scope>NUCLEOTIDE SEQUENCE [LARGE SCALE GENOMIC DNA]</scope>
    <source>
        <strain evidence="1">Kwan_BN1</strain>
    </source>
</reference>
<keyword evidence="2" id="KW-1185">Reference proteome</keyword>
<dbReference type="EMBL" id="VXIV02001885">
    <property type="protein sequence ID" value="KAF6028914.1"/>
    <property type="molecule type" value="Genomic_DNA"/>
</dbReference>
<protein>
    <submittedName>
        <fullName evidence="1">Uncharacterized protein</fullName>
    </submittedName>
</protein>
<proteinExistence type="predicted"/>
<dbReference type="AlphaFoldDB" id="A0A7J7JTC2"/>
<comment type="caution">
    <text evidence="1">The sequence shown here is derived from an EMBL/GenBank/DDBJ whole genome shotgun (WGS) entry which is preliminary data.</text>
</comment>
<dbReference type="Proteomes" id="UP000593567">
    <property type="component" value="Unassembled WGS sequence"/>
</dbReference>
<accession>A0A7J7JTC2</accession>